<sequence>MARVRSIEEQKCKPNATKTKMQTKPKENKNAEDTEAQT</sequence>
<accession>A0A1R3JTD7</accession>
<dbReference type="AlphaFoldDB" id="A0A1R3JTD7"/>
<feature type="compositionally biased region" description="Basic and acidic residues" evidence="1">
    <location>
        <begin position="1"/>
        <end position="12"/>
    </location>
</feature>
<name>A0A1R3JTD7_COCAP</name>
<organism evidence="2 3">
    <name type="scientific">Corchorus capsularis</name>
    <name type="common">Jute</name>
    <dbReference type="NCBI Taxonomy" id="210143"/>
    <lineage>
        <taxon>Eukaryota</taxon>
        <taxon>Viridiplantae</taxon>
        <taxon>Streptophyta</taxon>
        <taxon>Embryophyta</taxon>
        <taxon>Tracheophyta</taxon>
        <taxon>Spermatophyta</taxon>
        <taxon>Magnoliopsida</taxon>
        <taxon>eudicotyledons</taxon>
        <taxon>Gunneridae</taxon>
        <taxon>Pentapetalae</taxon>
        <taxon>rosids</taxon>
        <taxon>malvids</taxon>
        <taxon>Malvales</taxon>
        <taxon>Malvaceae</taxon>
        <taxon>Grewioideae</taxon>
        <taxon>Apeibeae</taxon>
        <taxon>Corchorus</taxon>
    </lineage>
</organism>
<gene>
    <name evidence="2" type="ORF">CCACVL1_04329</name>
</gene>
<dbReference type="Proteomes" id="UP000188268">
    <property type="component" value="Unassembled WGS sequence"/>
</dbReference>
<keyword evidence="3" id="KW-1185">Reference proteome</keyword>
<proteinExistence type="predicted"/>
<evidence type="ECO:0000313" key="2">
    <source>
        <dbReference type="EMBL" id="OMO98106.1"/>
    </source>
</evidence>
<dbReference type="EMBL" id="AWWV01007140">
    <property type="protein sequence ID" value="OMO98106.1"/>
    <property type="molecule type" value="Genomic_DNA"/>
</dbReference>
<evidence type="ECO:0000313" key="3">
    <source>
        <dbReference type="Proteomes" id="UP000188268"/>
    </source>
</evidence>
<protein>
    <submittedName>
        <fullName evidence="2">Uncharacterized protein</fullName>
    </submittedName>
</protein>
<reference evidence="2 3" key="1">
    <citation type="submission" date="2013-09" db="EMBL/GenBank/DDBJ databases">
        <title>Corchorus capsularis genome sequencing.</title>
        <authorList>
            <person name="Alam M."/>
            <person name="Haque M.S."/>
            <person name="Islam M.S."/>
            <person name="Emdad E.M."/>
            <person name="Islam M.M."/>
            <person name="Ahmed B."/>
            <person name="Halim A."/>
            <person name="Hossen Q.M.M."/>
            <person name="Hossain M.Z."/>
            <person name="Ahmed R."/>
            <person name="Khan M.M."/>
            <person name="Islam R."/>
            <person name="Rashid M.M."/>
            <person name="Khan S.A."/>
            <person name="Rahman M.S."/>
            <person name="Alam M."/>
        </authorList>
    </citation>
    <scope>NUCLEOTIDE SEQUENCE [LARGE SCALE GENOMIC DNA]</scope>
    <source>
        <strain evidence="3">cv. CVL-1</strain>
        <tissue evidence="2">Whole seedling</tissue>
    </source>
</reference>
<comment type="caution">
    <text evidence="2">The sequence shown here is derived from an EMBL/GenBank/DDBJ whole genome shotgun (WGS) entry which is preliminary data.</text>
</comment>
<feature type="region of interest" description="Disordered" evidence="1">
    <location>
        <begin position="1"/>
        <end position="38"/>
    </location>
</feature>
<evidence type="ECO:0000256" key="1">
    <source>
        <dbReference type="SAM" id="MobiDB-lite"/>
    </source>
</evidence>
<dbReference type="Gramene" id="OMO98106">
    <property type="protein sequence ID" value="OMO98106"/>
    <property type="gene ID" value="CCACVL1_04329"/>
</dbReference>